<dbReference type="GO" id="GO:0008422">
    <property type="term" value="F:beta-glucosidase activity"/>
    <property type="evidence" value="ECO:0007669"/>
    <property type="project" value="TreeGrafter"/>
</dbReference>
<dbReference type="InterPro" id="IPR017853">
    <property type="entry name" value="GH"/>
</dbReference>
<keyword evidence="2" id="KW-0378">Hydrolase</keyword>
<reference evidence="5" key="1">
    <citation type="journal article" date="2016" name="Nat. Genet.">
        <title>A high-quality carrot genome assembly provides new insights into carotenoid accumulation and asterid genome evolution.</title>
        <authorList>
            <person name="Iorizzo M."/>
            <person name="Ellison S."/>
            <person name="Senalik D."/>
            <person name="Zeng P."/>
            <person name="Satapoomin P."/>
            <person name="Huang J."/>
            <person name="Bowman M."/>
            <person name="Iovene M."/>
            <person name="Sanseverino W."/>
            <person name="Cavagnaro P."/>
            <person name="Yildiz M."/>
            <person name="Macko-Podgorni A."/>
            <person name="Moranska E."/>
            <person name="Grzebelus E."/>
            <person name="Grzebelus D."/>
            <person name="Ashrafi H."/>
            <person name="Zheng Z."/>
            <person name="Cheng S."/>
            <person name="Spooner D."/>
            <person name="Van Deynze A."/>
            <person name="Simon P."/>
        </authorList>
    </citation>
    <scope>NUCLEOTIDE SEQUENCE [LARGE SCALE GENOMIC DNA]</scope>
    <source>
        <tissue evidence="5">Leaf</tissue>
    </source>
</reference>
<comment type="caution">
    <text evidence="5">The sequence shown here is derived from an EMBL/GenBank/DDBJ whole genome shotgun (WGS) entry which is preliminary data.</text>
</comment>
<sequence length="1006" mass="114227">MLRLRRCMSLVLVLGVLFLRKDCLAADNGSVVIKRSSFPEGFVFGTASSAYQYEGAVKQDGRGQTIWDKFAHSFGKVVDFSNADVAVDQYHLFNDDIQLMKDMGMDAYRFSIAWSRIFPNGSGKINQAGVDHYNNLINALLANGIEPYVTLYHWDLPQALEDKYEGWLSSQIINDFATYAETCFQKFGDRVKHWITLNEPHTFATQGYDVGLQAPGRCSILLHLFCRAGNSATEPYIVGHNALLAHATAVDIYRKKYKGSQHGSVGLAFDSFWYEPATNSTEDIQATQRAIEFHLGWFVDPLIFGDYPSSMRTRVGSRLPRFSKEQSSLLKGSLDFVGINHYTTWYAENNSTKIIGILLNDTLSDSGAVTLPFRNLKPISDRRANSIWLYIVPNGIRSLMNYVKTRYGNPPVIITENGMDDSNSPFTSIKDALKDEKRIQYHNDYLTNLLASINEDGCNVKGYFVWSLLDNWEWAAGYTSRFGLYYVDYKDKLKRHAKDSVQCANKQHSILYKFSVNTKMNCSQSLANPSTFANNASIVIKRSSFPKGFIFGTASSAYQYEGAVKEDGRGQTIWDKLAHSTGKVIDSSNADVAVDQYHRFHDDIKLMKDMGMDAYRFSIAWSRIFPDGSGQMNQAGVDHYNNLINALLANGIEPYVTLYHWDLPLALADKYQGWLSSRIINDFATYAETCFQKFGDRVKNWITFNEPHNFATYEDIVGLQAPRAGNSETERYIPGHHVLLAHAAAMDIYRKKYKGKQQGSVGITLDSFWYEPATNSPEDIHATQRAMEFYLGWFLDPLMFGDYPYSMRTRLGSRLPKFSTSESTLLKGSLDFVGINHYTTWYAKNKLNNSTGSVHNDTMPDSGAVTLPFRNGKPIGDRAHSKWLYIVPHGIRSLMNYVKTRYGNPLVIITENGMDDQNIPTMPIKNALKDEKRIQYLNNYLTNLLASIKEDGCNVKGYFAWSLLDNWEWTSGYTSRFGLYYVDYKDNLKRYAKDSAHWFKNFLASS</sequence>
<evidence type="ECO:0000313" key="5">
    <source>
        <dbReference type="EMBL" id="KZM82464.1"/>
    </source>
</evidence>
<dbReference type="PROSITE" id="PS00653">
    <property type="entry name" value="GLYCOSYL_HYDROL_F1_2"/>
    <property type="match status" value="2"/>
</dbReference>
<keyword evidence="4" id="KW-0732">Signal</keyword>
<dbReference type="Pfam" id="PF00232">
    <property type="entry name" value="Glyco_hydro_1"/>
    <property type="match status" value="2"/>
</dbReference>
<accession>A0A175YFL7</accession>
<comment type="similarity">
    <text evidence="1">Belongs to the glycosyl hydrolase 1 family.</text>
</comment>
<name>A0A175YFL7_DAUCS</name>
<dbReference type="EMBL" id="LNRQ01000009">
    <property type="protein sequence ID" value="KZM82464.1"/>
    <property type="molecule type" value="Genomic_DNA"/>
</dbReference>
<dbReference type="InterPro" id="IPR033132">
    <property type="entry name" value="GH_1_N_CS"/>
</dbReference>
<feature type="signal peptide" evidence="4">
    <location>
        <begin position="1"/>
        <end position="25"/>
    </location>
</feature>
<dbReference type="InterPro" id="IPR001360">
    <property type="entry name" value="Glyco_hydro_1"/>
</dbReference>
<dbReference type="Gene3D" id="3.20.20.80">
    <property type="entry name" value="Glycosidases"/>
    <property type="match status" value="2"/>
</dbReference>
<gene>
    <name evidence="5" type="ORF">DCAR_030033</name>
</gene>
<feature type="chain" id="PRO_5008044509" description="Beta-glucosidase" evidence="4">
    <location>
        <begin position="26"/>
        <end position="1006"/>
    </location>
</feature>
<dbReference type="GO" id="GO:0005975">
    <property type="term" value="P:carbohydrate metabolic process"/>
    <property type="evidence" value="ECO:0007669"/>
    <property type="project" value="InterPro"/>
</dbReference>
<evidence type="ECO:0008006" key="6">
    <source>
        <dbReference type="Google" id="ProtNLM"/>
    </source>
</evidence>
<keyword evidence="3" id="KW-0326">Glycosidase</keyword>
<evidence type="ECO:0000256" key="1">
    <source>
        <dbReference type="ARBA" id="ARBA00010838"/>
    </source>
</evidence>
<evidence type="ECO:0000256" key="4">
    <source>
        <dbReference type="SAM" id="SignalP"/>
    </source>
</evidence>
<dbReference type="OMA" id="SHTEVWH"/>
<dbReference type="AlphaFoldDB" id="A0A175YFL7"/>
<dbReference type="PANTHER" id="PTHR10353:SF302">
    <property type="entry name" value="BETA-GLUCOSIDASE 40"/>
    <property type="match status" value="1"/>
</dbReference>
<dbReference type="PANTHER" id="PTHR10353">
    <property type="entry name" value="GLYCOSYL HYDROLASE"/>
    <property type="match status" value="1"/>
</dbReference>
<organism evidence="5">
    <name type="scientific">Daucus carota subsp. sativus</name>
    <name type="common">Carrot</name>
    <dbReference type="NCBI Taxonomy" id="79200"/>
    <lineage>
        <taxon>Eukaryota</taxon>
        <taxon>Viridiplantae</taxon>
        <taxon>Streptophyta</taxon>
        <taxon>Embryophyta</taxon>
        <taxon>Tracheophyta</taxon>
        <taxon>Spermatophyta</taxon>
        <taxon>Magnoliopsida</taxon>
        <taxon>eudicotyledons</taxon>
        <taxon>Gunneridae</taxon>
        <taxon>Pentapetalae</taxon>
        <taxon>asterids</taxon>
        <taxon>campanulids</taxon>
        <taxon>Apiales</taxon>
        <taxon>Apiaceae</taxon>
        <taxon>Apioideae</taxon>
        <taxon>Scandiceae</taxon>
        <taxon>Daucinae</taxon>
        <taxon>Daucus</taxon>
        <taxon>Daucus sect. Daucus</taxon>
    </lineage>
</organism>
<protein>
    <recommendedName>
        <fullName evidence="6">Beta-glucosidase</fullName>
    </recommendedName>
</protein>
<dbReference type="SUPFAM" id="SSF51445">
    <property type="entry name" value="(Trans)glycosidases"/>
    <property type="match status" value="2"/>
</dbReference>
<dbReference type="Gramene" id="KZM82464">
    <property type="protein sequence ID" value="KZM82464"/>
    <property type="gene ID" value="DCAR_030033"/>
</dbReference>
<proteinExistence type="inferred from homology"/>
<evidence type="ECO:0000256" key="3">
    <source>
        <dbReference type="ARBA" id="ARBA00023295"/>
    </source>
</evidence>
<dbReference type="FunFam" id="3.20.20.80:FF:000020">
    <property type="entry name" value="Beta-glucosidase 12"/>
    <property type="match status" value="2"/>
</dbReference>
<dbReference type="PRINTS" id="PR00131">
    <property type="entry name" value="GLHYDRLASE1"/>
</dbReference>
<evidence type="ECO:0000256" key="2">
    <source>
        <dbReference type="ARBA" id="ARBA00022801"/>
    </source>
</evidence>